<comment type="caution">
    <text evidence="10">The sequence shown here is derived from an EMBL/GenBank/DDBJ whole genome shotgun (WGS) entry which is preliminary data.</text>
</comment>
<evidence type="ECO:0000256" key="3">
    <source>
        <dbReference type="ARBA" id="ARBA00022452"/>
    </source>
</evidence>
<dbReference type="Gene3D" id="2.40.170.20">
    <property type="entry name" value="TonB-dependent receptor, beta-barrel domain"/>
    <property type="match status" value="1"/>
</dbReference>
<evidence type="ECO:0000313" key="10">
    <source>
        <dbReference type="EMBL" id="MBB3188731.1"/>
    </source>
</evidence>
<gene>
    <name evidence="10" type="ORF">FHX64_002929</name>
</gene>
<proteinExistence type="inferred from homology"/>
<feature type="domain" description="TonB-dependent receptor-like beta-barrel" evidence="9">
    <location>
        <begin position="26"/>
        <end position="350"/>
    </location>
</feature>
<keyword evidence="7 8" id="KW-0998">Cell outer membrane</keyword>
<evidence type="ECO:0000259" key="9">
    <source>
        <dbReference type="Pfam" id="PF00593"/>
    </source>
</evidence>
<dbReference type="SUPFAM" id="SSF56935">
    <property type="entry name" value="Porins"/>
    <property type="match status" value="1"/>
</dbReference>
<evidence type="ECO:0000256" key="7">
    <source>
        <dbReference type="ARBA" id="ARBA00023237"/>
    </source>
</evidence>
<keyword evidence="6 8" id="KW-0472">Membrane</keyword>
<keyword evidence="2 8" id="KW-0813">Transport</keyword>
<dbReference type="Proteomes" id="UP000544222">
    <property type="component" value="Unassembled WGS sequence"/>
</dbReference>
<evidence type="ECO:0000256" key="5">
    <source>
        <dbReference type="ARBA" id="ARBA00023077"/>
    </source>
</evidence>
<dbReference type="InterPro" id="IPR039426">
    <property type="entry name" value="TonB-dep_rcpt-like"/>
</dbReference>
<dbReference type="InterPro" id="IPR000531">
    <property type="entry name" value="Beta-barrel_TonB"/>
</dbReference>
<evidence type="ECO:0000256" key="4">
    <source>
        <dbReference type="ARBA" id="ARBA00022692"/>
    </source>
</evidence>
<dbReference type="EMBL" id="JACHYB010000002">
    <property type="protein sequence ID" value="MBB3188731.1"/>
    <property type="molecule type" value="Genomic_DNA"/>
</dbReference>
<evidence type="ECO:0000256" key="6">
    <source>
        <dbReference type="ARBA" id="ARBA00023136"/>
    </source>
</evidence>
<keyword evidence="5" id="KW-0798">TonB box</keyword>
<dbReference type="Pfam" id="PF00593">
    <property type="entry name" value="TonB_dep_Rec_b-barrel"/>
    <property type="match status" value="1"/>
</dbReference>
<keyword evidence="4 8" id="KW-0812">Transmembrane</keyword>
<evidence type="ECO:0000256" key="8">
    <source>
        <dbReference type="PROSITE-ProRule" id="PRU01360"/>
    </source>
</evidence>
<dbReference type="InterPro" id="IPR036942">
    <property type="entry name" value="Beta-barrel_TonB_sf"/>
</dbReference>
<sequence length="494" mass="54038">MVGGNIRRNNQNSIYASTNGGLVIPGLYAISNSVSQPLAPVETQSSIGVNGIFGSASLGLDNTYYLDATIRRDQSSTLPIGNDTYYYPSISGSFIFSNLLKWNWLTFGKFRLNYAEVGNDAPFGSLYDTYTNNGWYGSNLMYSVNTTENNPNLKPEKTKSSEAGLEMAFLNKRIGFDGDVYLTNTVDQIMPVAVSPATGYSYKYVNSGEVRNQGIELNVYGTPVKTKDFSWNVNLNWSINANKVVSLYEGVSNLQLGSFQGGVTIDAQVGKPYGLLEGTDFVYKNGQKVVGSDGYYEITSTTNNVIGNSNPKWRGGITNSFTYKNWTASFLVDVQAGGSVFSLDQYYGQSDGIYPMTVGNNDLGNPMRNTLANGGGIILPGVYENGQPNTTRITANDYTAFGYPYRPNSAFVYDASYVKLREAEISYNFESQKLEELGIHALSLGVVGSNLWIIYKNLPYADPEAGLGAGNMQGWQSGVMPTTRNFGFNLKVQF</sequence>
<dbReference type="AlphaFoldDB" id="A0A7W5DTQ0"/>
<keyword evidence="11" id="KW-1185">Reference proteome</keyword>
<keyword evidence="3 8" id="KW-1134">Transmembrane beta strand</keyword>
<protein>
    <submittedName>
        <fullName evidence="10">Outer membrane receptor protein involved in Fe transport</fullName>
    </submittedName>
</protein>
<comment type="subcellular location">
    <subcellularLocation>
        <location evidence="1 8">Cell outer membrane</location>
        <topology evidence="1 8">Multi-pass membrane protein</topology>
    </subcellularLocation>
</comment>
<evidence type="ECO:0000256" key="2">
    <source>
        <dbReference type="ARBA" id="ARBA00022448"/>
    </source>
</evidence>
<keyword evidence="10" id="KW-0675">Receptor</keyword>
<evidence type="ECO:0000256" key="1">
    <source>
        <dbReference type="ARBA" id="ARBA00004571"/>
    </source>
</evidence>
<organism evidence="10 11">
    <name type="scientific">Microbacter margulisiae</name>
    <dbReference type="NCBI Taxonomy" id="1350067"/>
    <lineage>
        <taxon>Bacteria</taxon>
        <taxon>Pseudomonadati</taxon>
        <taxon>Bacteroidota</taxon>
        <taxon>Bacteroidia</taxon>
        <taxon>Bacteroidales</taxon>
        <taxon>Porphyromonadaceae</taxon>
        <taxon>Microbacter</taxon>
    </lineage>
</organism>
<comment type="similarity">
    <text evidence="8">Belongs to the TonB-dependent receptor family.</text>
</comment>
<reference evidence="10 11" key="1">
    <citation type="submission" date="2020-08" db="EMBL/GenBank/DDBJ databases">
        <title>Genomic Encyclopedia of Type Strains, Phase IV (KMG-IV): sequencing the most valuable type-strain genomes for metagenomic binning, comparative biology and taxonomic classification.</title>
        <authorList>
            <person name="Goeker M."/>
        </authorList>
    </citation>
    <scope>NUCLEOTIDE SEQUENCE [LARGE SCALE GENOMIC DNA]</scope>
    <source>
        <strain evidence="10 11">DSM 27471</strain>
    </source>
</reference>
<dbReference type="GO" id="GO:0009279">
    <property type="term" value="C:cell outer membrane"/>
    <property type="evidence" value="ECO:0007669"/>
    <property type="project" value="UniProtKB-SubCell"/>
</dbReference>
<accession>A0A7W5DTQ0</accession>
<evidence type="ECO:0000313" key="11">
    <source>
        <dbReference type="Proteomes" id="UP000544222"/>
    </source>
</evidence>
<name>A0A7W5DTQ0_9PORP</name>
<dbReference type="PROSITE" id="PS52016">
    <property type="entry name" value="TONB_DEPENDENT_REC_3"/>
    <property type="match status" value="1"/>
</dbReference>